<evidence type="ECO:0000313" key="3">
    <source>
        <dbReference type="EMBL" id="AFK62457.1"/>
    </source>
</evidence>
<name>I3UBR9_ADVKW</name>
<proteinExistence type="predicted"/>
<dbReference type="PANTHER" id="PTHR30489:SF0">
    <property type="entry name" value="LIPOPROTEIN-RELEASING SYSTEM TRANSMEMBRANE PROTEIN LOLE"/>
    <property type="match status" value="1"/>
</dbReference>
<dbReference type="EMBL" id="CP003555">
    <property type="protein sequence ID" value="AFK62457.1"/>
    <property type="molecule type" value="Genomic_DNA"/>
</dbReference>
<gene>
    <name evidence="3" type="ordered locus">TKWG_11200</name>
</gene>
<dbReference type="InterPro" id="IPR025857">
    <property type="entry name" value="MacB_PCD"/>
</dbReference>
<accession>I3UBR9</accession>
<evidence type="ECO:0000259" key="2">
    <source>
        <dbReference type="Pfam" id="PF12704"/>
    </source>
</evidence>
<keyword evidence="4" id="KW-1185">Reference proteome</keyword>
<dbReference type="Pfam" id="PF12704">
    <property type="entry name" value="MacB_PCD"/>
    <property type="match status" value="1"/>
</dbReference>
<protein>
    <submittedName>
        <fullName evidence="3">Lipoprotein releasing system transmembrane protein</fullName>
    </submittedName>
</protein>
<keyword evidence="1" id="KW-0472">Membrane</keyword>
<feature type="domain" description="MacB-like periplasmic core" evidence="2">
    <location>
        <begin position="36"/>
        <end position="179"/>
    </location>
</feature>
<feature type="transmembrane region" description="Helical" evidence="1">
    <location>
        <begin position="29"/>
        <end position="55"/>
    </location>
</feature>
<reference evidence="3 4" key="1">
    <citation type="journal article" date="2011" name="J. Bacteriol.">
        <title>Whole-genome shotgun sequencing of the sulfur-oxidizing chemoautotroph Tetrathiobacter kashmirensis.</title>
        <authorList>
            <person name="Ghosh W."/>
            <person name="George A."/>
            <person name="Agarwal A."/>
            <person name="Raj P."/>
            <person name="Alam M."/>
            <person name="Pyne P."/>
            <person name="Das Gupta S.K."/>
        </authorList>
    </citation>
    <scope>NUCLEOTIDE SEQUENCE [LARGE SCALE GENOMIC DNA]</scope>
    <source>
        <strain evidence="3 4">WT001</strain>
    </source>
</reference>
<dbReference type="STRING" id="1036672.TKWG_11200"/>
<keyword evidence="1 3" id="KW-0812">Transmembrane</keyword>
<dbReference type="GO" id="GO:0044874">
    <property type="term" value="P:lipoprotein localization to outer membrane"/>
    <property type="evidence" value="ECO:0007669"/>
    <property type="project" value="TreeGrafter"/>
</dbReference>
<sequence>MKIPFELWIGARYAGLTRTRGRGRKGDRFVSFIAGTSMVGIALGVAALIIVLSVMNGFQVDVRDRMLSVLPHIQLVVPNEDPVVVTDNWQKLAQEAKQNPQVEGASAFVAAGGMLARGDVLKGVEIRGIDPKNEGNVSELPEQMINGSLDSLEPGSFNLVIGSNLAQYMGVTVGDTLLLMTPQAQSILRAFLPVCVSSPYPVFSPRAITNMIRIWPLLQSKTLPCCFATSGQPGFG</sequence>
<dbReference type="Proteomes" id="UP000005267">
    <property type="component" value="Chromosome"/>
</dbReference>
<dbReference type="HOGENOM" id="CLU_1173482_0_0_4"/>
<dbReference type="InterPro" id="IPR051447">
    <property type="entry name" value="Lipoprotein-release_system"/>
</dbReference>
<dbReference type="GO" id="GO:0098797">
    <property type="term" value="C:plasma membrane protein complex"/>
    <property type="evidence" value="ECO:0007669"/>
    <property type="project" value="TreeGrafter"/>
</dbReference>
<dbReference type="AlphaFoldDB" id="I3UBR9"/>
<dbReference type="KEGG" id="aka:TKWG_11200"/>
<dbReference type="PANTHER" id="PTHR30489">
    <property type="entry name" value="LIPOPROTEIN-RELEASING SYSTEM TRANSMEMBRANE PROTEIN LOLE"/>
    <property type="match status" value="1"/>
</dbReference>
<evidence type="ECO:0000256" key="1">
    <source>
        <dbReference type="SAM" id="Phobius"/>
    </source>
</evidence>
<keyword evidence="3" id="KW-0449">Lipoprotein</keyword>
<reference evidence="4" key="2">
    <citation type="journal article" date="2013" name="PLoS ONE">
        <title>Genome implosion elicits host-confinement in Alcaligenaceae: evidence from the comparative genomics of Tetrathiobacter kashmirensis, a pathogen in the making.</title>
        <authorList>
            <person name="Ghosh W."/>
            <person name="Alam M."/>
            <person name="Roy C."/>
            <person name="Pyne P."/>
            <person name="George A."/>
            <person name="Chakraborty R."/>
            <person name="Majumder S."/>
            <person name="Agarwal A."/>
            <person name="Chakraborty S."/>
            <person name="Majumdar S."/>
            <person name="Gupta S.K."/>
        </authorList>
    </citation>
    <scope>NUCLEOTIDE SEQUENCE [LARGE SCALE GENOMIC DNA]</scope>
    <source>
        <strain evidence="4">WT001</strain>
    </source>
</reference>
<organism evidence="3 4">
    <name type="scientific">Advenella kashmirensis (strain DSM 17095 / LMG 22695 / WT001)</name>
    <name type="common">Tetrathiobacter kashmirensis</name>
    <dbReference type="NCBI Taxonomy" id="1036672"/>
    <lineage>
        <taxon>Bacteria</taxon>
        <taxon>Pseudomonadati</taxon>
        <taxon>Pseudomonadota</taxon>
        <taxon>Betaproteobacteria</taxon>
        <taxon>Burkholderiales</taxon>
        <taxon>Alcaligenaceae</taxon>
    </lineage>
</organism>
<evidence type="ECO:0000313" key="4">
    <source>
        <dbReference type="Proteomes" id="UP000005267"/>
    </source>
</evidence>
<keyword evidence="1" id="KW-1133">Transmembrane helix</keyword>